<reference evidence="1 2" key="1">
    <citation type="submission" date="2014-04" db="EMBL/GenBank/DDBJ databases">
        <title>Evolutionary Origins and Diversification of the Mycorrhizal Mutualists.</title>
        <authorList>
            <consortium name="DOE Joint Genome Institute"/>
            <consortium name="Mycorrhizal Genomics Consortium"/>
            <person name="Kohler A."/>
            <person name="Kuo A."/>
            <person name="Nagy L.G."/>
            <person name="Floudas D."/>
            <person name="Copeland A."/>
            <person name="Barry K.W."/>
            <person name="Cichocki N."/>
            <person name="Veneault-Fourrey C."/>
            <person name="LaButti K."/>
            <person name="Lindquist E.A."/>
            <person name="Lipzen A."/>
            <person name="Lundell T."/>
            <person name="Morin E."/>
            <person name="Murat C."/>
            <person name="Riley R."/>
            <person name="Ohm R."/>
            <person name="Sun H."/>
            <person name="Tunlid A."/>
            <person name="Henrissat B."/>
            <person name="Grigoriev I.V."/>
            <person name="Hibbett D.S."/>
            <person name="Martin F."/>
        </authorList>
    </citation>
    <scope>NUCLEOTIDE SEQUENCE [LARGE SCALE GENOMIC DNA]</scope>
    <source>
        <strain evidence="1 2">Koide BX008</strain>
    </source>
</reference>
<evidence type="ECO:0000313" key="2">
    <source>
        <dbReference type="Proteomes" id="UP000054549"/>
    </source>
</evidence>
<evidence type="ECO:0000313" key="1">
    <source>
        <dbReference type="EMBL" id="KIL62819.1"/>
    </source>
</evidence>
<dbReference type="InParanoid" id="A0A0C2T865"/>
<dbReference type="HOGENOM" id="CLU_2928833_0_0_1"/>
<dbReference type="AlphaFoldDB" id="A0A0C2T865"/>
<keyword evidence="2" id="KW-1185">Reference proteome</keyword>
<feature type="non-terminal residue" evidence="1">
    <location>
        <position position="61"/>
    </location>
</feature>
<dbReference type="Proteomes" id="UP000054549">
    <property type="component" value="Unassembled WGS sequence"/>
</dbReference>
<sequence length="61" mass="7260">MTTKKIRTRGFTYCFFFQLESFNLDATKYPDPERLMPERFVNTDRTLMMTQQVIISVSEDA</sequence>
<proteinExistence type="predicted"/>
<name>A0A0C2T865_AMAMK</name>
<dbReference type="EMBL" id="KN818266">
    <property type="protein sequence ID" value="KIL62819.1"/>
    <property type="molecule type" value="Genomic_DNA"/>
</dbReference>
<gene>
    <name evidence="1" type="ORF">M378DRAFT_165285</name>
</gene>
<accession>A0A0C2T865</accession>
<protein>
    <submittedName>
        <fullName evidence="1">Uncharacterized protein</fullName>
    </submittedName>
</protein>
<organism evidence="1 2">
    <name type="scientific">Amanita muscaria (strain Koide BX008)</name>
    <dbReference type="NCBI Taxonomy" id="946122"/>
    <lineage>
        <taxon>Eukaryota</taxon>
        <taxon>Fungi</taxon>
        <taxon>Dikarya</taxon>
        <taxon>Basidiomycota</taxon>
        <taxon>Agaricomycotina</taxon>
        <taxon>Agaricomycetes</taxon>
        <taxon>Agaricomycetidae</taxon>
        <taxon>Agaricales</taxon>
        <taxon>Pluteineae</taxon>
        <taxon>Amanitaceae</taxon>
        <taxon>Amanita</taxon>
    </lineage>
</organism>